<dbReference type="InterPro" id="IPR058625">
    <property type="entry name" value="MdtA-like_BSH"/>
</dbReference>
<dbReference type="NCBIfam" id="TIGR01730">
    <property type="entry name" value="RND_mfp"/>
    <property type="match status" value="1"/>
</dbReference>
<feature type="domain" description="Multidrug resistance protein MdtA-like alpha-helical hairpin" evidence="4">
    <location>
        <begin position="107"/>
        <end position="176"/>
    </location>
</feature>
<evidence type="ECO:0000313" key="8">
    <source>
        <dbReference type="EMBL" id="SFC24796.1"/>
    </source>
</evidence>
<dbReference type="InterPro" id="IPR058637">
    <property type="entry name" value="YknX-like_C"/>
</dbReference>
<reference evidence="8 9" key="1">
    <citation type="submission" date="2016-10" db="EMBL/GenBank/DDBJ databases">
        <authorList>
            <person name="de Groot N.N."/>
        </authorList>
    </citation>
    <scope>NUCLEOTIDE SEQUENCE [LARGE SCALE GENOMIC DNA]</scope>
    <source>
        <strain evidence="8 9">DSM 19548</strain>
    </source>
</reference>
<dbReference type="PANTHER" id="PTHR30158">
    <property type="entry name" value="ACRA/E-RELATED COMPONENT OF DRUG EFFLUX TRANSPORTER"/>
    <property type="match status" value="1"/>
</dbReference>
<dbReference type="Pfam" id="PF25989">
    <property type="entry name" value="YknX_C"/>
    <property type="match status" value="1"/>
</dbReference>
<evidence type="ECO:0000256" key="2">
    <source>
        <dbReference type="SAM" id="MobiDB-lite"/>
    </source>
</evidence>
<dbReference type="InterPro" id="IPR058624">
    <property type="entry name" value="MdtA-like_HH"/>
</dbReference>
<dbReference type="STRING" id="441112.SAMN04488094_103207"/>
<dbReference type="Pfam" id="PF25944">
    <property type="entry name" value="Beta-barrel_RND"/>
    <property type="match status" value="1"/>
</dbReference>
<sequence length="399" mass="41391">MTLNSGRGLLAALGLLAMAGSLPTFAIAQQAGQEGTPQAVPVVVAPVEMRPVAGALDVVGKISAIDRVDIQARVEGFLQDVSFEEGGTVAEGDVLFRIEPDEFEAAVTQAQGQLDAAVAQQSLAQVQLDRAQQLLDKKVDSQMTRDQAKAAYDSAVAEVKVSEGALRSAQINLGYTTITAPVAGVVGRAAITKGNVVGPASGPLTTIVSQDPIHALFQISETDFRNLRDRASADPDNVKVTVGFSDGTEYDQTGSIDFIDATVNQSTDTILGRAQFPNADGVLRDGQLVRVKLESGTPEERALVAQGAIIADQGGLYVFVVEDGKAARRTIKIGNTVDTDVVVRDGLAEGDMVIIDGLERVRPGAPVLAQPAPDAASSGQIPAAETEADAAPAAADDKG</sequence>
<name>A0A1I1HLT9_9RHOB</name>
<feature type="domain" description="YknX-like C-terminal permuted SH3-like" evidence="7">
    <location>
        <begin position="307"/>
        <end position="367"/>
    </location>
</feature>
<dbReference type="GO" id="GO:0022857">
    <property type="term" value="F:transmembrane transporter activity"/>
    <property type="evidence" value="ECO:0007669"/>
    <property type="project" value="InterPro"/>
</dbReference>
<evidence type="ECO:0000256" key="3">
    <source>
        <dbReference type="SAM" id="SignalP"/>
    </source>
</evidence>
<feature type="region of interest" description="Disordered" evidence="2">
    <location>
        <begin position="365"/>
        <end position="399"/>
    </location>
</feature>
<evidence type="ECO:0000313" key="9">
    <source>
        <dbReference type="Proteomes" id="UP000198728"/>
    </source>
</evidence>
<feature type="domain" description="Multidrug resistance protein MdtA-like beta-barrel" evidence="6">
    <location>
        <begin position="212"/>
        <end position="296"/>
    </location>
</feature>
<proteinExistence type="inferred from homology"/>
<dbReference type="Pfam" id="PF25917">
    <property type="entry name" value="BSH_RND"/>
    <property type="match status" value="1"/>
</dbReference>
<dbReference type="RefSeq" id="WP_218152835.1">
    <property type="nucleotide sequence ID" value="NZ_FOLG01000003.1"/>
</dbReference>
<dbReference type="Proteomes" id="UP000198728">
    <property type="component" value="Unassembled WGS sequence"/>
</dbReference>
<dbReference type="Pfam" id="PF25876">
    <property type="entry name" value="HH_MFP_RND"/>
    <property type="match status" value="1"/>
</dbReference>
<dbReference type="InterPro" id="IPR058626">
    <property type="entry name" value="MdtA-like_b-barrel"/>
</dbReference>
<keyword evidence="9" id="KW-1185">Reference proteome</keyword>
<dbReference type="GO" id="GO:0030313">
    <property type="term" value="C:cell envelope"/>
    <property type="evidence" value="ECO:0007669"/>
    <property type="project" value="UniProtKB-SubCell"/>
</dbReference>
<evidence type="ECO:0000256" key="1">
    <source>
        <dbReference type="ARBA" id="ARBA00009477"/>
    </source>
</evidence>
<evidence type="ECO:0000259" key="4">
    <source>
        <dbReference type="Pfam" id="PF25876"/>
    </source>
</evidence>
<evidence type="ECO:0000259" key="7">
    <source>
        <dbReference type="Pfam" id="PF25989"/>
    </source>
</evidence>
<dbReference type="PANTHER" id="PTHR30158:SF3">
    <property type="entry name" value="MULTIDRUG EFFLUX PUMP SUBUNIT ACRA-RELATED"/>
    <property type="match status" value="1"/>
</dbReference>
<dbReference type="Gene3D" id="2.40.420.20">
    <property type="match status" value="1"/>
</dbReference>
<keyword evidence="3" id="KW-0732">Signal</keyword>
<feature type="chain" id="PRO_5011715690" evidence="3">
    <location>
        <begin position="27"/>
        <end position="399"/>
    </location>
</feature>
<gene>
    <name evidence="8" type="ORF">SAMN04488094_103207</name>
</gene>
<evidence type="ECO:0000259" key="5">
    <source>
        <dbReference type="Pfam" id="PF25917"/>
    </source>
</evidence>
<dbReference type="InterPro" id="IPR006143">
    <property type="entry name" value="RND_pump_MFP"/>
</dbReference>
<dbReference type="SUPFAM" id="SSF111369">
    <property type="entry name" value="HlyD-like secretion proteins"/>
    <property type="match status" value="1"/>
</dbReference>
<organism evidence="8 9">
    <name type="scientific">Tropicimonas isoalkanivorans</name>
    <dbReference type="NCBI Taxonomy" id="441112"/>
    <lineage>
        <taxon>Bacteria</taxon>
        <taxon>Pseudomonadati</taxon>
        <taxon>Pseudomonadota</taxon>
        <taxon>Alphaproteobacteria</taxon>
        <taxon>Rhodobacterales</taxon>
        <taxon>Roseobacteraceae</taxon>
        <taxon>Tropicimonas</taxon>
    </lineage>
</organism>
<dbReference type="Gene3D" id="2.40.50.100">
    <property type="match status" value="1"/>
</dbReference>
<dbReference type="EMBL" id="FOLG01000003">
    <property type="protein sequence ID" value="SFC24796.1"/>
    <property type="molecule type" value="Genomic_DNA"/>
</dbReference>
<dbReference type="Gene3D" id="1.10.287.470">
    <property type="entry name" value="Helix hairpin bin"/>
    <property type="match status" value="1"/>
</dbReference>
<dbReference type="GO" id="GO:0005886">
    <property type="term" value="C:plasma membrane"/>
    <property type="evidence" value="ECO:0007669"/>
    <property type="project" value="TreeGrafter"/>
</dbReference>
<accession>A0A1I1HLT9</accession>
<evidence type="ECO:0000259" key="6">
    <source>
        <dbReference type="Pfam" id="PF25944"/>
    </source>
</evidence>
<dbReference type="Gene3D" id="2.40.30.170">
    <property type="match status" value="1"/>
</dbReference>
<dbReference type="GO" id="GO:0046677">
    <property type="term" value="P:response to antibiotic"/>
    <property type="evidence" value="ECO:0007669"/>
    <property type="project" value="TreeGrafter"/>
</dbReference>
<comment type="similarity">
    <text evidence="1">Belongs to the membrane fusion protein (MFP) (TC 8.A.1) family.</text>
</comment>
<protein>
    <submittedName>
        <fullName evidence="8">Membrane fusion protein, multidrug efflux system</fullName>
    </submittedName>
</protein>
<feature type="domain" description="Multidrug resistance protein MdtA-like barrel-sandwich hybrid" evidence="5">
    <location>
        <begin position="67"/>
        <end position="198"/>
    </location>
</feature>
<dbReference type="AlphaFoldDB" id="A0A1I1HLT9"/>
<feature type="signal peptide" evidence="3">
    <location>
        <begin position="1"/>
        <end position="26"/>
    </location>
</feature>
<feature type="compositionally biased region" description="Low complexity" evidence="2">
    <location>
        <begin position="382"/>
        <end position="399"/>
    </location>
</feature>